<feature type="non-terminal residue" evidence="1">
    <location>
        <position position="1"/>
    </location>
</feature>
<comment type="caution">
    <text evidence="1">The sequence shown here is derived from an EMBL/GenBank/DDBJ whole genome shotgun (WGS) entry which is preliminary data.</text>
</comment>
<dbReference type="AlphaFoldDB" id="A0A1Q3BPN0"/>
<sequence length="100" mass="11379">IDRSYESSRGYKVPEFSLFIRDYYESTIGHVGRFTVQCGEASTNDFIKLRLVRIPQLSSPSYGISISTQTLSIHCKKWSCNSIPNSTGANQRNPWPIFLD</sequence>
<protein>
    <submittedName>
        <fullName evidence="1">Uncharacterized protein</fullName>
    </submittedName>
</protein>
<keyword evidence="2" id="KW-1185">Reference proteome</keyword>
<name>A0A1Q3BPN0_CEPFO</name>
<gene>
    <name evidence="1" type="ORF">CFOL_v3_13325</name>
</gene>
<dbReference type="InParanoid" id="A0A1Q3BPN0"/>
<dbReference type="OrthoDB" id="1166206at2759"/>
<organism evidence="1 2">
    <name type="scientific">Cephalotus follicularis</name>
    <name type="common">Albany pitcher plant</name>
    <dbReference type="NCBI Taxonomy" id="3775"/>
    <lineage>
        <taxon>Eukaryota</taxon>
        <taxon>Viridiplantae</taxon>
        <taxon>Streptophyta</taxon>
        <taxon>Embryophyta</taxon>
        <taxon>Tracheophyta</taxon>
        <taxon>Spermatophyta</taxon>
        <taxon>Magnoliopsida</taxon>
        <taxon>eudicotyledons</taxon>
        <taxon>Gunneridae</taxon>
        <taxon>Pentapetalae</taxon>
        <taxon>rosids</taxon>
        <taxon>fabids</taxon>
        <taxon>Oxalidales</taxon>
        <taxon>Cephalotaceae</taxon>
        <taxon>Cephalotus</taxon>
    </lineage>
</organism>
<dbReference type="EMBL" id="BDDD01000754">
    <property type="protein sequence ID" value="GAV69824.1"/>
    <property type="molecule type" value="Genomic_DNA"/>
</dbReference>
<dbReference type="Proteomes" id="UP000187406">
    <property type="component" value="Unassembled WGS sequence"/>
</dbReference>
<accession>A0A1Q3BPN0</accession>
<proteinExistence type="predicted"/>
<evidence type="ECO:0000313" key="1">
    <source>
        <dbReference type="EMBL" id="GAV69824.1"/>
    </source>
</evidence>
<evidence type="ECO:0000313" key="2">
    <source>
        <dbReference type="Proteomes" id="UP000187406"/>
    </source>
</evidence>
<reference evidence="2" key="1">
    <citation type="submission" date="2016-04" db="EMBL/GenBank/DDBJ databases">
        <title>Cephalotus genome sequencing.</title>
        <authorList>
            <person name="Fukushima K."/>
            <person name="Hasebe M."/>
            <person name="Fang X."/>
        </authorList>
    </citation>
    <scope>NUCLEOTIDE SEQUENCE [LARGE SCALE GENOMIC DNA]</scope>
    <source>
        <strain evidence="2">cv. St1</strain>
    </source>
</reference>